<gene>
    <name evidence="1" type="ORF">N7476_011491</name>
</gene>
<dbReference type="Proteomes" id="UP001147746">
    <property type="component" value="Unassembled WGS sequence"/>
</dbReference>
<sequence length="272" mass="30605">MDQIASGVRSHLIVVCCHAIYLGGPNRGRAENEWLIEPFQRGETDTFMRHAEAAVELLVNTPGALLVVSGGPTKRPRTELSEGQSYFNLVKDNKYFNMAHQIDIERIIVEPHATDSYQNVLFSLLEFRLCTGYYPDSVTVFTHKFKSMRFLEYHFPAIGLLPNLPAAVTEGSRDADVRGVDPPEHVTSQESLIKGEAVRGIGLWAKDLYGVGDELARKRKDRGWEPGMEGVFLNRGLGEVVEHLVCWNGGAGSEWFPRMQELPWFYGNKEHS</sequence>
<organism evidence="1 2">
    <name type="scientific">Penicillium atrosanguineum</name>
    <dbReference type="NCBI Taxonomy" id="1132637"/>
    <lineage>
        <taxon>Eukaryota</taxon>
        <taxon>Fungi</taxon>
        <taxon>Dikarya</taxon>
        <taxon>Ascomycota</taxon>
        <taxon>Pezizomycotina</taxon>
        <taxon>Eurotiomycetes</taxon>
        <taxon>Eurotiomycetidae</taxon>
        <taxon>Eurotiales</taxon>
        <taxon>Aspergillaceae</taxon>
        <taxon>Penicillium</taxon>
    </lineage>
</organism>
<protein>
    <recommendedName>
        <fullName evidence="3">DUF218 domain-containing protein</fullName>
    </recommendedName>
</protein>
<name>A0A9W9GH65_9EURO</name>
<evidence type="ECO:0008006" key="3">
    <source>
        <dbReference type="Google" id="ProtNLM"/>
    </source>
</evidence>
<dbReference type="PANTHER" id="PTHR28110:SF1">
    <property type="entry name" value="TRANSMEMBRANE PROTEIN"/>
    <property type="match status" value="1"/>
</dbReference>
<evidence type="ECO:0000313" key="2">
    <source>
        <dbReference type="Proteomes" id="UP001147746"/>
    </source>
</evidence>
<dbReference type="AlphaFoldDB" id="A0A9W9GH65"/>
<proteinExistence type="predicted"/>
<dbReference type="GO" id="GO:0005737">
    <property type="term" value="C:cytoplasm"/>
    <property type="evidence" value="ECO:0007669"/>
    <property type="project" value="TreeGrafter"/>
</dbReference>
<reference evidence="1" key="2">
    <citation type="journal article" date="2023" name="IMA Fungus">
        <title>Comparative genomic study of the Penicillium genus elucidates a diverse pangenome and 15 lateral gene transfer events.</title>
        <authorList>
            <person name="Petersen C."/>
            <person name="Sorensen T."/>
            <person name="Nielsen M.R."/>
            <person name="Sondergaard T.E."/>
            <person name="Sorensen J.L."/>
            <person name="Fitzpatrick D.A."/>
            <person name="Frisvad J.C."/>
            <person name="Nielsen K.L."/>
        </authorList>
    </citation>
    <scope>NUCLEOTIDE SEQUENCE</scope>
    <source>
        <strain evidence="1">IBT 21472</strain>
    </source>
</reference>
<dbReference type="PANTHER" id="PTHR28110">
    <property type="entry name" value="TRANSMEMBRANE PROTEIN"/>
    <property type="match status" value="1"/>
</dbReference>
<keyword evidence="2" id="KW-1185">Reference proteome</keyword>
<dbReference type="InterPro" id="IPR055323">
    <property type="entry name" value="C57A10.07/YOR238W"/>
</dbReference>
<dbReference type="CDD" id="cd06259">
    <property type="entry name" value="YdcF-like"/>
    <property type="match status" value="1"/>
</dbReference>
<evidence type="ECO:0000313" key="1">
    <source>
        <dbReference type="EMBL" id="KAJ5299934.1"/>
    </source>
</evidence>
<reference evidence="1" key="1">
    <citation type="submission" date="2022-12" db="EMBL/GenBank/DDBJ databases">
        <authorList>
            <person name="Petersen C."/>
        </authorList>
    </citation>
    <scope>NUCLEOTIDE SEQUENCE</scope>
    <source>
        <strain evidence="1">IBT 21472</strain>
    </source>
</reference>
<dbReference type="EMBL" id="JAPZBO010000010">
    <property type="protein sequence ID" value="KAJ5299934.1"/>
    <property type="molecule type" value="Genomic_DNA"/>
</dbReference>
<comment type="caution">
    <text evidence="1">The sequence shown here is derived from an EMBL/GenBank/DDBJ whole genome shotgun (WGS) entry which is preliminary data.</text>
</comment>
<dbReference type="InterPro" id="IPR003848">
    <property type="entry name" value="DUF218"/>
</dbReference>
<accession>A0A9W9GH65</accession>